<organism evidence="2 3">
    <name type="scientific">Mycena sanguinolenta</name>
    <dbReference type="NCBI Taxonomy" id="230812"/>
    <lineage>
        <taxon>Eukaryota</taxon>
        <taxon>Fungi</taxon>
        <taxon>Dikarya</taxon>
        <taxon>Basidiomycota</taxon>
        <taxon>Agaricomycotina</taxon>
        <taxon>Agaricomycetes</taxon>
        <taxon>Agaricomycetidae</taxon>
        <taxon>Agaricales</taxon>
        <taxon>Marasmiineae</taxon>
        <taxon>Mycenaceae</taxon>
        <taxon>Mycena</taxon>
    </lineage>
</organism>
<evidence type="ECO:0000256" key="1">
    <source>
        <dbReference type="SAM" id="Phobius"/>
    </source>
</evidence>
<feature type="transmembrane region" description="Helical" evidence="1">
    <location>
        <begin position="211"/>
        <end position="229"/>
    </location>
</feature>
<dbReference type="Proteomes" id="UP000623467">
    <property type="component" value="Unassembled WGS sequence"/>
</dbReference>
<keyword evidence="3" id="KW-1185">Reference proteome</keyword>
<gene>
    <name evidence="2" type="ORF">MSAN_00717000</name>
</gene>
<dbReference type="EMBL" id="JACAZH010000004">
    <property type="protein sequence ID" value="KAF7370833.1"/>
    <property type="molecule type" value="Genomic_DNA"/>
</dbReference>
<reference evidence="2" key="1">
    <citation type="submission" date="2020-05" db="EMBL/GenBank/DDBJ databases">
        <title>Mycena genomes resolve the evolution of fungal bioluminescence.</title>
        <authorList>
            <person name="Tsai I.J."/>
        </authorList>
    </citation>
    <scope>NUCLEOTIDE SEQUENCE</scope>
    <source>
        <strain evidence="2">160909Yilan</strain>
    </source>
</reference>
<keyword evidence="1" id="KW-1133">Transmembrane helix</keyword>
<dbReference type="AlphaFoldDB" id="A0A8H6Z1D0"/>
<name>A0A8H6Z1D0_9AGAR</name>
<accession>A0A8H6Z1D0</accession>
<evidence type="ECO:0000313" key="3">
    <source>
        <dbReference type="Proteomes" id="UP000623467"/>
    </source>
</evidence>
<sequence length="494" mass="55750">MDARDGIIGWKVVAAQIEEKPQISEWSVIKQFVCFADEMFTHQEPALEEILARANPVSDIRGISASFASRLVRNLLQPLCASFGGGSTLEHLQLLCDKAVFIGSALLYPLRLGICLPTSKCLRPANPTKALHVLQCTLYPRQEALEHNVYDQVQSGLSTIIVVFKRGMASHEAWAQSGHCCGVYHRFQSAPMDIFCRDVWSAMVSKAQIRFSFVLGFILVNTLALFVYIRIYSGDSGRPSWVNEIKGSVRLAGIIRSRAGVSREFNFGATLVDELGDIAEHSSFRPISRISARNGEQKCKRHCLPVRLSNKCINHGCRMACERHTRRVHRQLLGLVRPATKDLFKGKSYCMNTWLRRYRYHFDVGPLHFLQDLLSLQNLERTVSFMPQRKIKSLVSFFYNCAIARYFPDQFCYPVGTLLPCFQWAKRCSCAFACHGNKSFQFEALSRLDWRSTMLPTRIVASIVVIFFGGTLFGARASSLGFACETCFIAQPLE</sequence>
<keyword evidence="1" id="KW-0472">Membrane</keyword>
<evidence type="ECO:0000313" key="2">
    <source>
        <dbReference type="EMBL" id="KAF7370833.1"/>
    </source>
</evidence>
<keyword evidence="1" id="KW-0812">Transmembrane</keyword>
<protein>
    <submittedName>
        <fullName evidence="2">Uncharacterized protein</fullName>
    </submittedName>
</protein>
<comment type="caution">
    <text evidence="2">The sequence shown here is derived from an EMBL/GenBank/DDBJ whole genome shotgun (WGS) entry which is preliminary data.</text>
</comment>
<proteinExistence type="predicted"/>